<sequence length="1769" mass="194438">MTSAEEDFPRGGVDKKLTESQPVEERAEVDNLFQSHNQPVTKKRKSTDDGKTAKKTKTADPGNLNAPAKYVDILHLKYVKEGMMMLACVQKVANFDMVLSLPCGLHGFLPISNICDAYTNLLSKQLTVPGTEEICSLDQVFRPGMLLRCVVLKMDVTKGGTLMAKLSINPKLLGKALRPGMLTSGMMLSGCVESVEDHGYLVDIGVSETKAFLPRQAAKDQHDNPKELKIGQSVTCRLDEVKGSGRVVRLSVNPTTLAHTFANASHGWNLSNLQPGLLVKATIKKVTKHGLVVAFLSFSGQVDFLHMEPEPYSVGQEVSACILYIDPISHLVALSLRYHLLQPGTLLDTSPSTGDRVGEVVDGCTVTSRHNMSGAMLELPDTMPVFVHKNHLKEINDTAEVDKLLSVPQLSCRILKFSCMEQIHFASLRKSVRDKLHFRYEDIQVGEVVVGTVSELLKQGMMVKLSGDLKGMVPTTHLSDIILRNPEKIYQEGMKIKCRVLSVEASRKRVTLTLKKTMVESTLPVVRSYKEARPGLISHGSIVAIKQFGCIVRFYDNVKGLVPLRELSSQMVVDPKELFYIGQVLKVKILHCEPEKEKLTLSCKAVVKGDTSGESAPPQLNFEVGQECQARVVKKSADCMEVAILPDLIPALLPTVQLSDHVSNCPLMLEALQEGDQLSNLTCISRTKNIITLTQKPLVRQSMEVGLFAKGFSDILVGMNLTGWIKRVMPYGVFVEFPCGVMGLAPKSALCDRFLTDTAIAYQVGQTVVATVTTLDVEKRRFLVTLKVSEVTAPKGSVQDLLLRGLLERRSVAEKLACRVDSGIHQQLVALAVGQKLTLAVDTLEGGATFKSDDLKGATIAASKRHVLGVNLTPGQKVNAVILHIDYLSAHIHVSVLPKLLAKKKTLTAGSVYTVMAQHVEPDFTVVALDDAANLAVIHAFNHINTMFSQADRTKPGTVFTVSVADPASEELGGLPLLRLVDGIAWRAPPDPVPVQDSGTAPVGYVHGQMLKGTVRAVKPTCVLVALEGGAEGNVHVSQVVDDVRVGSFPTSMVVVGAKINARVIGGRETTGRKFLPFSHPNFKYAIPELTLIPSKLDKSVELQPVKPQAKLSNFKVGQQITCFVSKYNAGRKSLKVTTDPSVTGTVELLDLIKDLKEASHPEKLYREGQAVSATVVEASCTSPRFSLSLNGVQKLQQGAVTLATVLNVNPLLGLLVKLPLGATGTATMTDLMDCYRRDPLKNFSKDQLIRCFLLGNEKGKWQLSLRQSRVSPEPAPPPTDPEVPSLDALKPGQLIRGYIKSVGKKGVFVRLSRGVMGRVLLHRATKFNIDHVLLSQQLPVSTLLTTKILSIDPGAQLVDLSLLSQDTGKSDVVSESLGLPLRSAVEEKERDDAKKRKTEAQKDPAESKSKKMKVEDKQPKDATPGADVYFREGDEDEDEDEKAVQAVPGGPARLQVAAGFSWDLSLNSLKPAALDGEARTADSSDEEDREEAVKPQKKPRDATAFERLLLASPNSSLIWLQYMAYHLQATQIEQARSVAERALKTISFREEHEKLNVWVALMNLENMYGTEESLNKVFERAQQFCEPMPVFQHLADIYTRSNKIKEAETLYKTMVKRFRQSKEAWQSYGSFLLQQGHNDAACALLQRALQSLPAKENVELISSFAQLEYQYGAVERGHAMFDKLLGTYPKRTNLWSIFIDLTIKHSSQKDVRALFERVIHLGVAMKKIKFFFKRYLEYEKKHGTADSVQAVKEKALDFVQDKGTKTAC</sequence>
<dbReference type="SMART" id="SM00316">
    <property type="entry name" value="S1"/>
    <property type="match status" value="11"/>
</dbReference>
<feature type="region of interest" description="Disordered" evidence="13">
    <location>
        <begin position="1476"/>
        <end position="1500"/>
    </location>
</feature>
<dbReference type="SUPFAM" id="SSF48452">
    <property type="entry name" value="TPR-like"/>
    <property type="match status" value="1"/>
</dbReference>
<comment type="subcellular location">
    <subcellularLocation>
        <location evidence="1">Nucleus</location>
        <location evidence="1">Nucleolus</location>
    </subcellularLocation>
</comment>
<dbReference type="Gene3D" id="2.40.50.140">
    <property type="entry name" value="Nucleic acid-binding proteins"/>
    <property type="match status" value="10"/>
</dbReference>
<evidence type="ECO:0000313" key="15">
    <source>
        <dbReference type="EMBL" id="KAJ3614113.1"/>
    </source>
</evidence>
<keyword evidence="4" id="KW-0597">Phosphoprotein</keyword>
<dbReference type="GO" id="GO:0006364">
    <property type="term" value="P:rRNA processing"/>
    <property type="evidence" value="ECO:0007669"/>
    <property type="project" value="UniProtKB-KW"/>
</dbReference>
<dbReference type="FunFam" id="2.40.50.140:FF:000103">
    <property type="entry name" value="protein RRP5 homolog"/>
    <property type="match status" value="2"/>
</dbReference>
<dbReference type="EMBL" id="JANIIK010000034">
    <property type="protein sequence ID" value="KAJ3614113.1"/>
    <property type="molecule type" value="Genomic_DNA"/>
</dbReference>
<dbReference type="SMART" id="SM00386">
    <property type="entry name" value="HAT"/>
    <property type="match status" value="6"/>
</dbReference>
<evidence type="ECO:0000256" key="12">
    <source>
        <dbReference type="ARBA" id="ARBA00080810"/>
    </source>
</evidence>
<dbReference type="PROSITE" id="PS50126">
    <property type="entry name" value="S1"/>
    <property type="match status" value="10"/>
</dbReference>
<organism evidence="15 16">
    <name type="scientific">Muraenolepis orangiensis</name>
    <name type="common">Patagonian moray cod</name>
    <dbReference type="NCBI Taxonomy" id="630683"/>
    <lineage>
        <taxon>Eukaryota</taxon>
        <taxon>Metazoa</taxon>
        <taxon>Chordata</taxon>
        <taxon>Craniata</taxon>
        <taxon>Vertebrata</taxon>
        <taxon>Euteleostomi</taxon>
        <taxon>Actinopterygii</taxon>
        <taxon>Neopterygii</taxon>
        <taxon>Teleostei</taxon>
        <taxon>Neoteleostei</taxon>
        <taxon>Acanthomorphata</taxon>
        <taxon>Zeiogadaria</taxon>
        <taxon>Gadariae</taxon>
        <taxon>Gadiformes</taxon>
        <taxon>Muraenolepidoidei</taxon>
        <taxon>Muraenolepididae</taxon>
        <taxon>Muraenolepis</taxon>
    </lineage>
</organism>
<dbReference type="CDD" id="cd05698">
    <property type="entry name" value="S1_Rrp5_repeat_hs6_sc5"/>
    <property type="match status" value="1"/>
</dbReference>
<dbReference type="GO" id="GO:0003723">
    <property type="term" value="F:RNA binding"/>
    <property type="evidence" value="ECO:0007669"/>
    <property type="project" value="TreeGrafter"/>
</dbReference>
<keyword evidence="3" id="KW-0698">rRNA processing</keyword>
<evidence type="ECO:0000259" key="14">
    <source>
        <dbReference type="PROSITE" id="PS50126"/>
    </source>
</evidence>
<keyword evidence="8" id="KW-0539">Nucleus</keyword>
<feature type="compositionally biased region" description="Basic and acidic residues" evidence="13">
    <location>
        <begin position="1385"/>
        <end position="1421"/>
    </location>
</feature>
<dbReference type="Proteomes" id="UP001148018">
    <property type="component" value="Unassembled WGS sequence"/>
</dbReference>
<evidence type="ECO:0000256" key="5">
    <source>
        <dbReference type="ARBA" id="ARBA00022737"/>
    </source>
</evidence>
<feature type="domain" description="S1 motif" evidence="14">
    <location>
        <begin position="1118"/>
        <end position="1191"/>
    </location>
</feature>
<feature type="domain" description="S1 motif" evidence="14">
    <location>
        <begin position="446"/>
        <end position="515"/>
    </location>
</feature>
<dbReference type="CDD" id="cd05697">
    <property type="entry name" value="S1_Rrp5_repeat_hs5"/>
    <property type="match status" value="1"/>
</dbReference>
<keyword evidence="6" id="KW-0832">Ubl conjugation</keyword>
<feature type="domain" description="S1 motif" evidence="14">
    <location>
        <begin position="1293"/>
        <end position="1364"/>
    </location>
</feature>
<dbReference type="Pfam" id="PF23231">
    <property type="entry name" value="HAT_Syf1_CNRKL1_C"/>
    <property type="match status" value="1"/>
</dbReference>
<accession>A0A9Q0IXZ2</accession>
<evidence type="ECO:0000256" key="9">
    <source>
        <dbReference type="ARBA" id="ARBA00059726"/>
    </source>
</evidence>
<dbReference type="FunFam" id="1.25.40.10:FF:000065">
    <property type="entry name" value="Programmed cell death 11"/>
    <property type="match status" value="1"/>
</dbReference>
<feature type="region of interest" description="Disordered" evidence="13">
    <location>
        <begin position="1267"/>
        <end position="1286"/>
    </location>
</feature>
<feature type="compositionally biased region" description="Basic and acidic residues" evidence="13">
    <location>
        <begin position="7"/>
        <end position="29"/>
    </location>
</feature>
<dbReference type="CDD" id="cd04461">
    <property type="entry name" value="S1_Rrp5_repeat_hs8_sc7"/>
    <property type="match status" value="1"/>
</dbReference>
<feature type="domain" description="S1 motif" evidence="14">
    <location>
        <begin position="185"/>
        <end position="253"/>
    </location>
</feature>
<dbReference type="InterPro" id="IPR003107">
    <property type="entry name" value="HAT"/>
</dbReference>
<dbReference type="InterPro" id="IPR055430">
    <property type="entry name" value="HAT_Syf1_CNRKL1_C"/>
</dbReference>
<dbReference type="InterPro" id="IPR048059">
    <property type="entry name" value="Rrp5_S1_rpt_hs1_sc1"/>
</dbReference>
<keyword evidence="7" id="KW-0007">Acetylation</keyword>
<dbReference type="PANTHER" id="PTHR23270:SF10">
    <property type="entry name" value="PROTEIN RRP5 HOMOLOG"/>
    <property type="match status" value="1"/>
</dbReference>
<evidence type="ECO:0000256" key="1">
    <source>
        <dbReference type="ARBA" id="ARBA00004604"/>
    </source>
</evidence>
<comment type="function">
    <text evidence="9">Essential for the generation of mature 18S rRNA, specifically necessary for cleavages at sites A0, 1 and 2 of the 47S precursor. Directly interacts with U3 snoRNA.</text>
</comment>
<evidence type="ECO:0000256" key="2">
    <source>
        <dbReference type="ARBA" id="ARBA00022499"/>
    </source>
</evidence>
<dbReference type="InterPro" id="IPR045209">
    <property type="entry name" value="Rrp5"/>
</dbReference>
<evidence type="ECO:0000256" key="3">
    <source>
        <dbReference type="ARBA" id="ARBA00022552"/>
    </source>
</evidence>
<evidence type="ECO:0000256" key="4">
    <source>
        <dbReference type="ARBA" id="ARBA00022553"/>
    </source>
</evidence>
<reference evidence="15" key="1">
    <citation type="submission" date="2022-07" db="EMBL/GenBank/DDBJ databases">
        <title>Chromosome-level genome of Muraenolepis orangiensis.</title>
        <authorList>
            <person name="Kim J."/>
        </authorList>
    </citation>
    <scope>NUCLEOTIDE SEQUENCE</scope>
    <source>
        <strain evidence="15">KU_S4_2022</strain>
        <tissue evidence="15">Muscle</tissue>
    </source>
</reference>
<comment type="subunit">
    <text evidence="10">Interacts with NF-kappa-B p50/NFKB1 and NF-kappa-B p65/RELA.</text>
</comment>
<keyword evidence="2" id="KW-1017">Isopeptide bond</keyword>
<evidence type="ECO:0000256" key="6">
    <source>
        <dbReference type="ARBA" id="ARBA00022843"/>
    </source>
</evidence>
<evidence type="ECO:0000313" key="16">
    <source>
        <dbReference type="Proteomes" id="UP001148018"/>
    </source>
</evidence>
<feature type="domain" description="S1 motif" evidence="14">
    <location>
        <begin position="1199"/>
        <end position="1267"/>
    </location>
</feature>
<proteinExistence type="predicted"/>
<evidence type="ECO:0000256" key="7">
    <source>
        <dbReference type="ARBA" id="ARBA00022990"/>
    </source>
</evidence>
<feature type="domain" description="S1 motif" evidence="14">
    <location>
        <begin position="276"/>
        <end position="337"/>
    </location>
</feature>
<dbReference type="OrthoDB" id="412781at2759"/>
<dbReference type="FunFam" id="2.40.50.140:FF:000148">
    <property type="entry name" value="protein RRP5 homolog isoform X1"/>
    <property type="match status" value="1"/>
</dbReference>
<dbReference type="PANTHER" id="PTHR23270">
    <property type="entry name" value="PROGRAMMED CELL DEATH PROTEIN 11 PRE-RRNA PROCESSING PROTEIN RRP5"/>
    <property type="match status" value="1"/>
</dbReference>
<dbReference type="Gene3D" id="1.25.40.10">
    <property type="entry name" value="Tetratricopeptide repeat domain"/>
    <property type="match status" value="2"/>
</dbReference>
<evidence type="ECO:0000256" key="8">
    <source>
        <dbReference type="ARBA" id="ARBA00023242"/>
    </source>
</evidence>
<keyword evidence="5" id="KW-0677">Repeat</keyword>
<dbReference type="GO" id="GO:0032040">
    <property type="term" value="C:small-subunit processome"/>
    <property type="evidence" value="ECO:0007669"/>
    <property type="project" value="TreeGrafter"/>
</dbReference>
<dbReference type="Pfam" id="PF23459">
    <property type="entry name" value="S1_RRP5"/>
    <property type="match status" value="5"/>
</dbReference>
<feature type="domain" description="S1 motif" evidence="14">
    <location>
        <begin position="1008"/>
        <end position="1081"/>
    </location>
</feature>
<name>A0A9Q0IXZ2_9TELE</name>
<dbReference type="Pfam" id="PF00575">
    <property type="entry name" value="S1"/>
    <property type="match status" value="1"/>
</dbReference>
<dbReference type="InterPro" id="IPR011990">
    <property type="entry name" value="TPR-like_helical_dom_sf"/>
</dbReference>
<evidence type="ECO:0000256" key="10">
    <source>
        <dbReference type="ARBA" id="ARBA00062488"/>
    </source>
</evidence>
<dbReference type="SUPFAM" id="SSF50249">
    <property type="entry name" value="Nucleic acid-binding proteins"/>
    <property type="match status" value="10"/>
</dbReference>
<feature type="region of interest" description="Disordered" evidence="13">
    <location>
        <begin position="1"/>
        <end position="61"/>
    </location>
</feature>
<gene>
    <name evidence="15" type="ORF">NHX12_017689</name>
</gene>
<dbReference type="CDD" id="cd05694">
    <property type="entry name" value="S1_Rrp5_repeat_hs2_sc2"/>
    <property type="match status" value="1"/>
</dbReference>
<feature type="region of interest" description="Disordered" evidence="13">
    <location>
        <begin position="1384"/>
        <end position="1451"/>
    </location>
</feature>
<feature type="domain" description="S1 motif" evidence="14">
    <location>
        <begin position="82"/>
        <end position="171"/>
    </location>
</feature>
<feature type="domain" description="S1 motif" evidence="14">
    <location>
        <begin position="718"/>
        <end position="787"/>
    </location>
</feature>
<evidence type="ECO:0000256" key="11">
    <source>
        <dbReference type="ARBA" id="ARBA00067510"/>
    </source>
</evidence>
<feature type="domain" description="S1 motif" evidence="14">
    <location>
        <begin position="535"/>
        <end position="604"/>
    </location>
</feature>
<comment type="caution">
    <text evidence="15">The sequence shown here is derived from an EMBL/GenBank/DDBJ whole genome shotgun (WGS) entry which is preliminary data.</text>
</comment>
<dbReference type="InterPro" id="IPR057302">
    <property type="entry name" value="Rrp5_S1"/>
</dbReference>
<dbReference type="CDD" id="cd05693">
    <property type="entry name" value="S1_Rrp5_repeat_hs1_sc1"/>
    <property type="match status" value="1"/>
</dbReference>
<dbReference type="InterPro" id="IPR003029">
    <property type="entry name" value="S1_domain"/>
</dbReference>
<evidence type="ECO:0000256" key="13">
    <source>
        <dbReference type="SAM" id="MobiDB-lite"/>
    </source>
</evidence>
<keyword evidence="16" id="KW-1185">Reference proteome</keyword>
<dbReference type="InterPro" id="IPR012340">
    <property type="entry name" value="NA-bd_OB-fold"/>
</dbReference>
<dbReference type="FunFam" id="2.40.50.140:FF:000175">
    <property type="entry name" value="Programmed cell death 11"/>
    <property type="match status" value="1"/>
</dbReference>
<protein>
    <recommendedName>
        <fullName evidence="11">Protein RRP5 homolog</fullName>
    </recommendedName>
    <alternativeName>
        <fullName evidence="12">Programmed cell death protein 11</fullName>
    </alternativeName>
</protein>